<dbReference type="GO" id="GO:0008170">
    <property type="term" value="F:N-methyltransferase activity"/>
    <property type="evidence" value="ECO:0007669"/>
    <property type="project" value="InterPro"/>
</dbReference>
<reference evidence="3 4" key="1">
    <citation type="submission" date="2015-05" db="EMBL/GenBank/DDBJ databases">
        <title>A genomic and transcriptomic approach to investigate the blue pigment phenotype in Pseudomonas fluorescens.</title>
        <authorList>
            <person name="Andreani N.A."/>
            <person name="Cardazzo B."/>
        </authorList>
    </citation>
    <scope>NUCLEOTIDE SEQUENCE [LARGE SCALE GENOMIC DNA]</scope>
    <source>
        <strain evidence="3 4">Ps_40</strain>
    </source>
</reference>
<evidence type="ECO:0000313" key="3">
    <source>
        <dbReference type="EMBL" id="KWV73776.1"/>
    </source>
</evidence>
<dbReference type="EMBL" id="LCYC01000048">
    <property type="protein sequence ID" value="KWV73776.1"/>
    <property type="molecule type" value="Genomic_DNA"/>
</dbReference>
<accession>A0A109KR07</accession>
<dbReference type="RefSeq" id="WP_056788961.1">
    <property type="nucleotide sequence ID" value="NZ_LCYC01000048.1"/>
</dbReference>
<feature type="domain" description="DNA methylase adenine-specific" evidence="2">
    <location>
        <begin position="122"/>
        <end position="241"/>
    </location>
</feature>
<dbReference type="Proteomes" id="UP000063434">
    <property type="component" value="Unassembled WGS sequence"/>
</dbReference>
<evidence type="ECO:0000259" key="2">
    <source>
        <dbReference type="Pfam" id="PF02384"/>
    </source>
</evidence>
<dbReference type="Gene3D" id="3.40.50.150">
    <property type="entry name" value="Vaccinia Virus protein VP39"/>
    <property type="match status" value="1"/>
</dbReference>
<dbReference type="InterPro" id="IPR003356">
    <property type="entry name" value="DNA_methylase_A-5"/>
</dbReference>
<dbReference type="SUPFAM" id="SSF53335">
    <property type="entry name" value="S-adenosyl-L-methionine-dependent methyltransferases"/>
    <property type="match status" value="1"/>
</dbReference>
<gene>
    <name evidence="3" type="ORF">PFL603g_03888</name>
</gene>
<sequence>MSLPIEQQIKALKASIFQITCHQTGGKRAKRDLALSIFIKFNLGVMLNQLVARYRHYGATDLELTEHVFIDDTYICLDSKLFSSINLAALARSAQIYKGVVEALPVFSDVLHSLIEDIWLDDQKGNGLGQYLTPPDLANLIGNLIDVSESNRDKRTKPYVIHDDCSGAGSLTLPAAQREARVGRHRTQLLNLMVNDIDPLMCCAAALQFVSSMVVHEHDLHQLRVICSNALTETKPNSKSMVVIKTPEKVLLNVKLAHDQHMHEKLQLFKHMNSLTNRILNKS</sequence>
<evidence type="ECO:0000313" key="4">
    <source>
        <dbReference type="Proteomes" id="UP000063434"/>
    </source>
</evidence>
<dbReference type="PATRIC" id="fig|294.195.peg.4160"/>
<name>A0A109KR07_PSEFL</name>
<comment type="similarity">
    <text evidence="1">Belongs to the N(4)/N(6)-methyltransferase family.</text>
</comment>
<protein>
    <recommendedName>
        <fullName evidence="2">DNA methylase adenine-specific domain-containing protein</fullName>
    </recommendedName>
</protein>
<dbReference type="InterPro" id="IPR029063">
    <property type="entry name" value="SAM-dependent_MTases_sf"/>
</dbReference>
<organism evidence="3 4">
    <name type="scientific">Pseudomonas fluorescens</name>
    <dbReference type="NCBI Taxonomy" id="294"/>
    <lineage>
        <taxon>Bacteria</taxon>
        <taxon>Pseudomonadati</taxon>
        <taxon>Pseudomonadota</taxon>
        <taxon>Gammaproteobacteria</taxon>
        <taxon>Pseudomonadales</taxon>
        <taxon>Pseudomonadaceae</taxon>
        <taxon>Pseudomonas</taxon>
    </lineage>
</organism>
<dbReference type="Pfam" id="PF02384">
    <property type="entry name" value="N6_Mtase"/>
    <property type="match status" value="1"/>
</dbReference>
<proteinExistence type="inferred from homology"/>
<evidence type="ECO:0000256" key="1">
    <source>
        <dbReference type="ARBA" id="ARBA00006594"/>
    </source>
</evidence>
<dbReference type="GO" id="GO:0003677">
    <property type="term" value="F:DNA binding"/>
    <property type="evidence" value="ECO:0007669"/>
    <property type="project" value="InterPro"/>
</dbReference>
<comment type="caution">
    <text evidence="3">The sequence shown here is derived from an EMBL/GenBank/DDBJ whole genome shotgun (WGS) entry which is preliminary data.</text>
</comment>
<dbReference type="AlphaFoldDB" id="A0A109KR07"/>